<dbReference type="AlphaFoldDB" id="A0A2A4G5R0"/>
<dbReference type="InterPro" id="IPR014976">
    <property type="entry name" value="AbpA_HamA_C"/>
</dbReference>
<organism evidence="2 3">
    <name type="scientific">Sediminicola luteus</name>
    <dbReference type="NCBI Taxonomy" id="319238"/>
    <lineage>
        <taxon>Bacteria</taxon>
        <taxon>Pseudomonadati</taxon>
        <taxon>Bacteroidota</taxon>
        <taxon>Flavobacteriia</taxon>
        <taxon>Flavobacteriales</taxon>
        <taxon>Flavobacteriaceae</taxon>
        <taxon>Sediminicola</taxon>
    </lineage>
</organism>
<sequence>MSCKCQTQNSVTSLIEHQLPLFYLKQELMISPETGDFTLNRIKHPGNLLHDEFLMELVRLAPEMVYPHDQLERFRLEYARKGMDHHQSELKIFRQCCNFFLSKKPPHALFSELVLKALMKGYFNGKPFLYKNPVQQGTYLNKEQIQGIQIAEDHAQNLYQIYISESHASEQILPDAIQMALDSNIRLLYHVLEERRALLTHESYLLDYHNFLFDAWARNPNEGFALNLVNVISYKDAGCDCDIHKAIQSSTIANQNRLNSVLGPSSISLNQHFILFPMEDLDWIIHDLCNRLLI</sequence>
<keyword evidence="3" id="KW-1185">Reference proteome</keyword>
<protein>
    <recommendedName>
        <fullName evidence="1">Anti-bacteriophage protein A/HamA C-terminal domain-containing protein</fullName>
    </recommendedName>
</protein>
<reference evidence="2 3" key="1">
    <citation type="submission" date="2017-04" db="EMBL/GenBank/DDBJ databases">
        <title>A new member of the family Flavobacteriaceae isolated from ascidians.</title>
        <authorList>
            <person name="Chen L."/>
        </authorList>
    </citation>
    <scope>NUCLEOTIDE SEQUENCE [LARGE SCALE GENOMIC DNA]</scope>
    <source>
        <strain evidence="2 3">HQA918</strain>
    </source>
</reference>
<name>A0A2A4G5R0_9FLAO</name>
<comment type="caution">
    <text evidence="2">The sequence shown here is derived from an EMBL/GenBank/DDBJ whole genome shotgun (WGS) entry which is preliminary data.</text>
</comment>
<dbReference type="EMBL" id="NBWU01000004">
    <property type="protein sequence ID" value="PCE63761.1"/>
    <property type="molecule type" value="Genomic_DNA"/>
</dbReference>
<evidence type="ECO:0000259" key="1">
    <source>
        <dbReference type="Pfam" id="PF08878"/>
    </source>
</evidence>
<dbReference type="Proteomes" id="UP000219559">
    <property type="component" value="Unassembled WGS sequence"/>
</dbReference>
<evidence type="ECO:0000313" key="3">
    <source>
        <dbReference type="Proteomes" id="UP000219559"/>
    </source>
</evidence>
<accession>A0A2A4G5R0</accession>
<proteinExistence type="predicted"/>
<gene>
    <name evidence="2" type="ORF">B7P33_10830</name>
</gene>
<dbReference type="Pfam" id="PF08878">
    <property type="entry name" value="HamA"/>
    <property type="match status" value="1"/>
</dbReference>
<evidence type="ECO:0000313" key="2">
    <source>
        <dbReference type="EMBL" id="PCE63761.1"/>
    </source>
</evidence>
<feature type="domain" description="Anti-bacteriophage protein A/HamA C-terminal" evidence="1">
    <location>
        <begin position="47"/>
        <end position="289"/>
    </location>
</feature>